<evidence type="ECO:0000313" key="2">
    <source>
        <dbReference type="Proteomes" id="UP000619238"/>
    </source>
</evidence>
<name>A0ABR7QBB3_9FLAO</name>
<organism evidence="1 2">
    <name type="scientific">Kordia aestuariivivens</name>
    <dbReference type="NCBI Taxonomy" id="2759037"/>
    <lineage>
        <taxon>Bacteria</taxon>
        <taxon>Pseudomonadati</taxon>
        <taxon>Bacteroidota</taxon>
        <taxon>Flavobacteriia</taxon>
        <taxon>Flavobacteriales</taxon>
        <taxon>Flavobacteriaceae</taxon>
        <taxon>Kordia</taxon>
    </lineage>
</organism>
<evidence type="ECO:0000313" key="1">
    <source>
        <dbReference type="EMBL" id="MBC8755646.1"/>
    </source>
</evidence>
<protein>
    <submittedName>
        <fullName evidence="1">Uncharacterized protein</fullName>
    </submittedName>
</protein>
<dbReference type="RefSeq" id="WP_187562690.1">
    <property type="nucleotide sequence ID" value="NZ_JACGWS010000007.1"/>
</dbReference>
<accession>A0ABR7QBB3</accession>
<dbReference type="Proteomes" id="UP000619238">
    <property type="component" value="Unassembled WGS sequence"/>
</dbReference>
<keyword evidence="2" id="KW-1185">Reference proteome</keyword>
<proteinExistence type="predicted"/>
<dbReference type="EMBL" id="JACGWS010000007">
    <property type="protein sequence ID" value="MBC8755646.1"/>
    <property type="molecule type" value="Genomic_DNA"/>
</dbReference>
<comment type="caution">
    <text evidence="1">The sequence shown here is derived from an EMBL/GenBank/DDBJ whole genome shotgun (WGS) entry which is preliminary data.</text>
</comment>
<gene>
    <name evidence="1" type="ORF">H2O64_13290</name>
</gene>
<sequence>MNTLRGGGETDTIVVFTDDCTTDSPDCPIPASDDGNLCSDGCIVFINTGGQQPWLCMIGTGRE</sequence>
<reference evidence="1 2" key="1">
    <citation type="submission" date="2020-07" db="EMBL/GenBank/DDBJ databases">
        <title>Description of Kordia aestuariivivens sp. nov., isolated from a tidal flat.</title>
        <authorList>
            <person name="Park S."/>
            <person name="Yoon J.-H."/>
        </authorList>
    </citation>
    <scope>NUCLEOTIDE SEQUENCE [LARGE SCALE GENOMIC DNA]</scope>
    <source>
        <strain evidence="1 2">YSTF-M3</strain>
    </source>
</reference>